<evidence type="ECO:0000313" key="1">
    <source>
        <dbReference type="EMBL" id="ALH07062.1"/>
    </source>
</evidence>
<dbReference type="EMBL" id="KT428292">
    <property type="protein sequence ID" value="ALH07062.1"/>
    <property type="molecule type" value="Genomic_DNA"/>
</dbReference>
<evidence type="ECO:0000313" key="2">
    <source>
        <dbReference type="Proteomes" id="UP000319438"/>
    </source>
</evidence>
<gene>
    <name evidence="1" type="ORF">PMV_364</name>
</gene>
<dbReference type="InterPro" id="IPR009772">
    <property type="entry name" value="CDC123"/>
</dbReference>
<reference evidence="1" key="1">
    <citation type="journal article" date="2015" name="Genome Announc.">
        <title>Complete Genome Sequence of a New Member of the Marseilleviridae Recovered from the Brackish Submarine Spring in the Cassis Port-Miou Calanque, France.</title>
        <authorList>
            <person name="Doutre G."/>
            <person name="Arfib B."/>
            <person name="Rochette P."/>
            <person name="Claverie J.M."/>
            <person name="Bonin P."/>
            <person name="Abergel C."/>
        </authorList>
    </citation>
    <scope>NUCLEOTIDE SEQUENCE [LARGE SCALE GENOMIC DNA]</scope>
    <source>
        <strain evidence="1">1</strain>
    </source>
</reference>
<dbReference type="Pfam" id="PF07065">
    <property type="entry name" value="D123"/>
    <property type="match status" value="1"/>
</dbReference>
<dbReference type="Proteomes" id="UP000319438">
    <property type="component" value="Segment"/>
</dbReference>
<sequence length="267" mass="31251">MQGYNQPCQKSLLESHSDGTTSFPKSYMEYFTDVPILRENGDRYFCLETVEELLHKKIKHTHAENWYHHVSEGNEDGKILTFESILLPFSDFDKVDDVIRELGGSVFVRLSSLSPKFFEPVQTKEQVLSVLQSSERTRDELEGSTLFLRKYYDFPKDKEFRLFVRKGKLRAISRYDPEADCRLSPEFVRDKLARWFRCLCLEGLLSFEDCTLDVILWEEKKEMSLFDDGIFLIEYNSYGEDSVSGSCLFDWEADWEILTKGKAVVRC</sequence>
<proteinExistence type="predicted"/>
<name>A0A0N9P957_9VIRU</name>
<protein>
    <submittedName>
        <fullName evidence="1">Putative CDC123-like protein</fullName>
    </submittedName>
</protein>
<accession>A0A0N9P957</accession>
<organism evidence="1 2">
    <name type="scientific">Port-miou virus</name>
    <dbReference type="NCBI Taxonomy" id="1733873"/>
    <lineage>
        <taxon>Viruses</taxon>
        <taxon>Varidnaviria</taxon>
        <taxon>Bamfordvirae</taxon>
        <taxon>Nucleocytoviricota</taxon>
        <taxon>Megaviricetes</taxon>
        <taxon>Pimascovirales</taxon>
        <taxon>Pimascovirales incertae sedis</taxon>
        <taxon>Marseilleviridae</taxon>
        <taxon>Losannavirus</taxon>
        <taxon>Losannavirus lausannense</taxon>
        <taxon>Lausannevirus</taxon>
    </lineage>
</organism>